<organism evidence="4 5">
    <name type="scientific">Natronoglycomyces albus</name>
    <dbReference type="NCBI Taxonomy" id="2811108"/>
    <lineage>
        <taxon>Bacteria</taxon>
        <taxon>Bacillati</taxon>
        <taxon>Actinomycetota</taxon>
        <taxon>Actinomycetes</taxon>
        <taxon>Glycomycetales</taxon>
        <taxon>Glycomycetaceae</taxon>
        <taxon>Natronoglycomyces</taxon>
    </lineage>
</organism>
<evidence type="ECO:0000259" key="3">
    <source>
        <dbReference type="PROSITE" id="PS51186"/>
    </source>
</evidence>
<dbReference type="KEGG" id="nav:JQS30_06740"/>
<dbReference type="EMBL" id="CP070496">
    <property type="protein sequence ID" value="QSB06590.1"/>
    <property type="molecule type" value="Genomic_DNA"/>
</dbReference>
<dbReference type="Proteomes" id="UP000662939">
    <property type="component" value="Chromosome"/>
</dbReference>
<protein>
    <submittedName>
        <fullName evidence="4">GNAT family N-acetyltransferase</fullName>
    </submittedName>
</protein>
<dbReference type="PROSITE" id="PS51186">
    <property type="entry name" value="GNAT"/>
    <property type="match status" value="1"/>
</dbReference>
<dbReference type="RefSeq" id="WP_213172602.1">
    <property type="nucleotide sequence ID" value="NZ_CP070496.1"/>
</dbReference>
<evidence type="ECO:0000256" key="2">
    <source>
        <dbReference type="ARBA" id="ARBA00023315"/>
    </source>
</evidence>
<sequence>MKLQPVDTTDGSQVDQLLDLLRVSHDVDQAGIPSLPDRVWRSRFERPRPGTAVDREAVWADERIVGCLTFARPMVDNMHLAFFDVVVHPDHRRHRIGSALLTRALELADEHRRTEMATVINSAKDCRFSEANQAAIHMLTNAGFTHSLREGHRYASVSHMDAQRVEDLLHRYRAKAHGYELLSWTGAIPREHMEPLLRLDRMLLTEVPTGDMHVEPERFDVERSIQRQRQRARAGIDIVHTVARHQTSGLYVGHSLFQVFPEPAIHAFQGITLVEAEHRGRGLGMLLKLANLQLLRKTYPRIELIETGTADENAGMNAINEHFGFSTWSTADHYLRRS</sequence>
<reference evidence="4" key="1">
    <citation type="submission" date="2021-02" db="EMBL/GenBank/DDBJ databases">
        <title>Natronoglycomyces albus gen. nov., sp. nov, a haloalkaliphilic actinobacterium from a soda solonchak soil.</title>
        <authorList>
            <person name="Sorokin D.Y."/>
            <person name="Khijniak T.V."/>
            <person name="Zakharycheva A.P."/>
            <person name="Boueva O.V."/>
            <person name="Ariskina E.V."/>
            <person name="Hahnke R.L."/>
            <person name="Bunk B."/>
            <person name="Sproer C."/>
            <person name="Schumann P."/>
            <person name="Evtushenko L.I."/>
            <person name="Kublanov I.V."/>
        </authorList>
    </citation>
    <scope>NUCLEOTIDE SEQUENCE</scope>
    <source>
        <strain evidence="4">DSM 106290</strain>
    </source>
</reference>
<keyword evidence="2" id="KW-0012">Acyltransferase</keyword>
<dbReference type="GO" id="GO:0016747">
    <property type="term" value="F:acyltransferase activity, transferring groups other than amino-acyl groups"/>
    <property type="evidence" value="ECO:0007669"/>
    <property type="project" value="InterPro"/>
</dbReference>
<proteinExistence type="predicted"/>
<gene>
    <name evidence="4" type="ORF">JQS30_06740</name>
</gene>
<evidence type="ECO:0000313" key="5">
    <source>
        <dbReference type="Proteomes" id="UP000662939"/>
    </source>
</evidence>
<feature type="domain" description="N-acetyltransferase" evidence="3">
    <location>
        <begin position="1"/>
        <end position="163"/>
    </location>
</feature>
<keyword evidence="5" id="KW-1185">Reference proteome</keyword>
<evidence type="ECO:0000256" key="1">
    <source>
        <dbReference type="ARBA" id="ARBA00022679"/>
    </source>
</evidence>
<dbReference type="InterPro" id="IPR050680">
    <property type="entry name" value="YpeA/RimI_acetyltransf"/>
</dbReference>
<dbReference type="InterPro" id="IPR016181">
    <property type="entry name" value="Acyl_CoA_acyltransferase"/>
</dbReference>
<dbReference type="SUPFAM" id="SSF55729">
    <property type="entry name" value="Acyl-CoA N-acyltransferases (Nat)"/>
    <property type="match status" value="2"/>
</dbReference>
<name>A0A895XWI7_9ACTN</name>
<dbReference type="Pfam" id="PF00583">
    <property type="entry name" value="Acetyltransf_1"/>
    <property type="match status" value="1"/>
</dbReference>
<dbReference type="PANTHER" id="PTHR43420:SF12">
    <property type="entry name" value="N-ACETYLTRANSFERASE DOMAIN-CONTAINING PROTEIN"/>
    <property type="match status" value="1"/>
</dbReference>
<dbReference type="PANTHER" id="PTHR43420">
    <property type="entry name" value="ACETYLTRANSFERASE"/>
    <property type="match status" value="1"/>
</dbReference>
<accession>A0A895XWI7</accession>
<dbReference type="Gene3D" id="3.40.630.30">
    <property type="match status" value="1"/>
</dbReference>
<dbReference type="CDD" id="cd04301">
    <property type="entry name" value="NAT_SF"/>
    <property type="match status" value="1"/>
</dbReference>
<dbReference type="InterPro" id="IPR000182">
    <property type="entry name" value="GNAT_dom"/>
</dbReference>
<keyword evidence="1" id="KW-0808">Transferase</keyword>
<evidence type="ECO:0000313" key="4">
    <source>
        <dbReference type="EMBL" id="QSB06590.1"/>
    </source>
</evidence>
<dbReference type="AlphaFoldDB" id="A0A895XWI7"/>